<proteinExistence type="predicted"/>
<keyword evidence="1" id="KW-0812">Transmembrane</keyword>
<protein>
    <submittedName>
        <fullName evidence="2">Uncharacterized protein</fullName>
    </submittedName>
</protein>
<feature type="transmembrane region" description="Helical" evidence="1">
    <location>
        <begin position="84"/>
        <end position="107"/>
    </location>
</feature>
<dbReference type="EMBL" id="JBHUHT010000008">
    <property type="protein sequence ID" value="MFD2095131.1"/>
    <property type="molecule type" value="Genomic_DNA"/>
</dbReference>
<sequence length="112" mass="12541">MITTALAVSILFVIYRFLKADNGYEVDWWMALVFVLVPAFINFFLSMGIAMLELPAMLGFIGLVLYFLVPYLFLKIGLEFRSGVAVKFALFVPVVVISVDLAFYALVSSQLT</sequence>
<keyword evidence="1" id="KW-1133">Transmembrane helix</keyword>
<dbReference type="Proteomes" id="UP001597380">
    <property type="component" value="Unassembled WGS sequence"/>
</dbReference>
<evidence type="ECO:0000313" key="3">
    <source>
        <dbReference type="Proteomes" id="UP001597380"/>
    </source>
</evidence>
<evidence type="ECO:0000313" key="2">
    <source>
        <dbReference type="EMBL" id="MFD2095131.1"/>
    </source>
</evidence>
<keyword evidence="1" id="KW-0472">Membrane</keyword>
<gene>
    <name evidence="2" type="ORF">ACFSJ3_03980</name>
</gene>
<organism evidence="2 3">
    <name type="scientific">Corallincola platygyrae</name>
    <dbReference type="NCBI Taxonomy" id="1193278"/>
    <lineage>
        <taxon>Bacteria</taxon>
        <taxon>Pseudomonadati</taxon>
        <taxon>Pseudomonadota</taxon>
        <taxon>Gammaproteobacteria</taxon>
        <taxon>Alteromonadales</taxon>
        <taxon>Psychromonadaceae</taxon>
        <taxon>Corallincola</taxon>
    </lineage>
</organism>
<evidence type="ECO:0000256" key="1">
    <source>
        <dbReference type="SAM" id="Phobius"/>
    </source>
</evidence>
<dbReference type="RefSeq" id="WP_345338286.1">
    <property type="nucleotide sequence ID" value="NZ_BAABLI010000005.1"/>
</dbReference>
<name>A0ABW4XHW0_9GAMM</name>
<feature type="transmembrane region" description="Helical" evidence="1">
    <location>
        <begin position="29"/>
        <end position="50"/>
    </location>
</feature>
<keyword evidence="3" id="KW-1185">Reference proteome</keyword>
<comment type="caution">
    <text evidence="2">The sequence shown here is derived from an EMBL/GenBank/DDBJ whole genome shotgun (WGS) entry which is preliminary data.</text>
</comment>
<feature type="transmembrane region" description="Helical" evidence="1">
    <location>
        <begin position="57"/>
        <end position="78"/>
    </location>
</feature>
<accession>A0ABW4XHW0</accession>
<reference evidence="3" key="1">
    <citation type="journal article" date="2019" name="Int. J. Syst. Evol. Microbiol.">
        <title>The Global Catalogue of Microorganisms (GCM) 10K type strain sequencing project: providing services to taxonomists for standard genome sequencing and annotation.</title>
        <authorList>
            <consortium name="The Broad Institute Genomics Platform"/>
            <consortium name="The Broad Institute Genome Sequencing Center for Infectious Disease"/>
            <person name="Wu L."/>
            <person name="Ma J."/>
        </authorList>
    </citation>
    <scope>NUCLEOTIDE SEQUENCE [LARGE SCALE GENOMIC DNA]</scope>
    <source>
        <strain evidence="3">CGMCC 1.10992</strain>
    </source>
</reference>